<dbReference type="EMBL" id="FOVO01000012">
    <property type="protein sequence ID" value="SFN61725.1"/>
    <property type="molecule type" value="Genomic_DNA"/>
</dbReference>
<proteinExistence type="predicted"/>
<sequence length="133" mass="14979">MLYIFCIPFTKLFRKLLVHFVPCKNSCEISYIRFCTSKLMDNIGKNGINALAINTKNTFPKFELAFIFKYLMVFPNVSLSLITPSSNTIKFFSSRMISSDFFAISGAISTEIPTSVSRNTGSSFISSLRKLTV</sequence>
<protein>
    <submittedName>
        <fullName evidence="1">Uncharacterized protein</fullName>
    </submittedName>
</protein>
<name>A0A1I5AH10_9GAMM</name>
<accession>A0A1I5AH10</accession>
<organism evidence="1 2">
    <name type="scientific">Xenorhabdus japonica</name>
    <dbReference type="NCBI Taxonomy" id="53341"/>
    <lineage>
        <taxon>Bacteria</taxon>
        <taxon>Pseudomonadati</taxon>
        <taxon>Pseudomonadota</taxon>
        <taxon>Gammaproteobacteria</taxon>
        <taxon>Enterobacterales</taxon>
        <taxon>Morganellaceae</taxon>
        <taxon>Xenorhabdus</taxon>
    </lineage>
</organism>
<dbReference type="AlphaFoldDB" id="A0A1I5AH10"/>
<dbReference type="Proteomes" id="UP000199011">
    <property type="component" value="Unassembled WGS sequence"/>
</dbReference>
<evidence type="ECO:0000313" key="2">
    <source>
        <dbReference type="Proteomes" id="UP000199011"/>
    </source>
</evidence>
<keyword evidence="2" id="KW-1185">Reference proteome</keyword>
<evidence type="ECO:0000313" key="1">
    <source>
        <dbReference type="EMBL" id="SFN61725.1"/>
    </source>
</evidence>
<reference evidence="2" key="1">
    <citation type="submission" date="2016-10" db="EMBL/GenBank/DDBJ databases">
        <authorList>
            <person name="Varghese N."/>
            <person name="Submissions S."/>
        </authorList>
    </citation>
    <scope>NUCLEOTIDE SEQUENCE [LARGE SCALE GENOMIC DNA]</scope>
    <source>
        <strain evidence="2">DSM 16522</strain>
    </source>
</reference>
<gene>
    <name evidence="1" type="ORF">SAMN05421579_11210</name>
</gene>